<dbReference type="Proteomes" id="UP000062998">
    <property type="component" value="Unassembled WGS sequence"/>
</dbReference>
<evidence type="ECO:0000313" key="12">
    <source>
        <dbReference type="EMBL" id="KWE03146.1"/>
    </source>
</evidence>
<evidence type="ECO:0000313" key="14">
    <source>
        <dbReference type="Proteomes" id="UP000095100"/>
    </source>
</evidence>
<dbReference type="PROSITE" id="PS51918">
    <property type="entry name" value="RADICAL_SAM"/>
    <property type="match status" value="1"/>
</dbReference>
<evidence type="ECO:0000313" key="11">
    <source>
        <dbReference type="EMBL" id="AOK21735.1"/>
    </source>
</evidence>
<dbReference type="SFLD" id="SFLDG01123">
    <property type="entry name" value="methyltransferase_(Class_B)"/>
    <property type="match status" value="1"/>
</dbReference>
<dbReference type="InterPro" id="IPR006158">
    <property type="entry name" value="Cobalamin-bd"/>
</dbReference>
<dbReference type="GO" id="GO:0046872">
    <property type="term" value="F:metal ion binding"/>
    <property type="evidence" value="ECO:0007669"/>
    <property type="project" value="UniProtKB-KW"/>
</dbReference>
<dbReference type="InterPro" id="IPR058240">
    <property type="entry name" value="rSAM_sf"/>
</dbReference>
<dbReference type="EMBL" id="CP013445">
    <property type="protein sequence ID" value="AOK21735.1"/>
    <property type="molecule type" value="Genomic_DNA"/>
</dbReference>
<gene>
    <name evidence="11" type="ORF">WK67_03075</name>
    <name evidence="12" type="ORF">WL73_15415</name>
</gene>
<dbReference type="InterPro" id="IPR023404">
    <property type="entry name" value="rSAM_horseshoe"/>
</dbReference>
<dbReference type="Pfam" id="PF04055">
    <property type="entry name" value="Radical_SAM"/>
    <property type="match status" value="1"/>
</dbReference>
<name>A0A104REX5_9BURK</name>
<dbReference type="Proteomes" id="UP000095100">
    <property type="component" value="Chromosome 3"/>
</dbReference>
<dbReference type="CDD" id="cd01335">
    <property type="entry name" value="Radical_SAM"/>
    <property type="match status" value="1"/>
</dbReference>
<keyword evidence="8" id="KW-0411">Iron-sulfur</keyword>
<evidence type="ECO:0000259" key="10">
    <source>
        <dbReference type="PROSITE" id="PS51918"/>
    </source>
</evidence>
<dbReference type="Pfam" id="PF02310">
    <property type="entry name" value="B12-binding"/>
    <property type="match status" value="1"/>
</dbReference>
<dbReference type="PROSITE" id="PS51332">
    <property type="entry name" value="B12_BINDING"/>
    <property type="match status" value="1"/>
</dbReference>
<keyword evidence="3" id="KW-0489">Methyltransferase</keyword>
<proteinExistence type="predicted"/>
<dbReference type="GO" id="GO:0051539">
    <property type="term" value="F:4 iron, 4 sulfur cluster binding"/>
    <property type="evidence" value="ECO:0007669"/>
    <property type="project" value="UniProtKB-KW"/>
</dbReference>
<protein>
    <submittedName>
        <fullName evidence="12">Uncharacterized protein</fullName>
    </submittedName>
</protein>
<feature type="domain" description="B12-binding" evidence="9">
    <location>
        <begin position="25"/>
        <end position="158"/>
    </location>
</feature>
<keyword evidence="4" id="KW-0808">Transferase</keyword>
<dbReference type="InterPro" id="IPR034466">
    <property type="entry name" value="Methyltransferase_Class_B"/>
</dbReference>
<dbReference type="EMBL" id="LPIX01000057">
    <property type="protein sequence ID" value="KWE03146.1"/>
    <property type="molecule type" value="Genomic_DNA"/>
</dbReference>
<dbReference type="SMART" id="SM00729">
    <property type="entry name" value="Elp3"/>
    <property type="match status" value="1"/>
</dbReference>
<evidence type="ECO:0000259" key="9">
    <source>
        <dbReference type="PROSITE" id="PS51332"/>
    </source>
</evidence>
<dbReference type="SFLD" id="SFLDG01082">
    <property type="entry name" value="B12-binding_domain_containing"/>
    <property type="match status" value="1"/>
</dbReference>
<evidence type="ECO:0000313" key="13">
    <source>
        <dbReference type="Proteomes" id="UP000062998"/>
    </source>
</evidence>
<dbReference type="PANTHER" id="PTHR43409">
    <property type="entry name" value="ANAEROBIC MAGNESIUM-PROTOPORPHYRIN IX MONOMETHYL ESTER CYCLASE-RELATED"/>
    <property type="match status" value="1"/>
</dbReference>
<evidence type="ECO:0000256" key="5">
    <source>
        <dbReference type="ARBA" id="ARBA00022691"/>
    </source>
</evidence>
<dbReference type="Gene3D" id="3.40.50.280">
    <property type="entry name" value="Cobalamin-binding domain"/>
    <property type="match status" value="1"/>
</dbReference>
<dbReference type="InterPro" id="IPR036724">
    <property type="entry name" value="Cobalamin-bd_sf"/>
</dbReference>
<dbReference type="SUPFAM" id="SSF52242">
    <property type="entry name" value="Cobalamin (vitamin B12)-binding domain"/>
    <property type="match status" value="1"/>
</dbReference>
<reference evidence="11 14" key="2">
    <citation type="submission" date="2015-12" db="EMBL/GenBank/DDBJ databases">
        <title>Diversity of Burkholderia near neighbor genomes.</title>
        <authorList>
            <person name="Sahl J."/>
            <person name="Wagner D."/>
            <person name="Keim P."/>
        </authorList>
    </citation>
    <scope>NUCLEOTIDE SEQUENCE [LARGE SCALE GENOMIC DNA]</scope>
    <source>
        <strain evidence="11 14">MSMB1189WGS</strain>
    </source>
</reference>
<dbReference type="PANTHER" id="PTHR43409:SF7">
    <property type="entry name" value="BLL1977 PROTEIN"/>
    <property type="match status" value="1"/>
</dbReference>
<evidence type="ECO:0000256" key="8">
    <source>
        <dbReference type="ARBA" id="ARBA00023014"/>
    </source>
</evidence>
<dbReference type="Gene3D" id="3.80.30.20">
    <property type="entry name" value="tm_1862 like domain"/>
    <property type="match status" value="1"/>
</dbReference>
<dbReference type="GO" id="GO:0031419">
    <property type="term" value="F:cobalamin binding"/>
    <property type="evidence" value="ECO:0007669"/>
    <property type="project" value="InterPro"/>
</dbReference>
<organism evidence="12 13">
    <name type="scientific">Burkholderia ubonensis</name>
    <dbReference type="NCBI Taxonomy" id="101571"/>
    <lineage>
        <taxon>Bacteria</taxon>
        <taxon>Pseudomonadati</taxon>
        <taxon>Pseudomonadota</taxon>
        <taxon>Betaproteobacteria</taxon>
        <taxon>Burkholderiales</taxon>
        <taxon>Burkholderiaceae</taxon>
        <taxon>Burkholderia</taxon>
        <taxon>Burkholderia cepacia complex</taxon>
    </lineage>
</organism>
<feature type="domain" description="Radical SAM core" evidence="10">
    <location>
        <begin position="197"/>
        <end position="443"/>
    </location>
</feature>
<evidence type="ECO:0000256" key="1">
    <source>
        <dbReference type="ARBA" id="ARBA00001966"/>
    </source>
</evidence>
<accession>A0A104REX5</accession>
<evidence type="ECO:0000256" key="7">
    <source>
        <dbReference type="ARBA" id="ARBA00023004"/>
    </source>
</evidence>
<keyword evidence="7" id="KW-0408">Iron</keyword>
<evidence type="ECO:0000256" key="2">
    <source>
        <dbReference type="ARBA" id="ARBA00022490"/>
    </source>
</evidence>
<reference evidence="12 13" key="1">
    <citation type="submission" date="2015-11" db="EMBL/GenBank/DDBJ databases">
        <title>Expanding the genomic diversity of Burkholderia species for the development of highly accurate diagnostics.</title>
        <authorList>
            <person name="Sahl J."/>
            <person name="Keim P."/>
            <person name="Wagner D."/>
        </authorList>
    </citation>
    <scope>NUCLEOTIDE SEQUENCE [LARGE SCALE GENOMIC DNA]</scope>
    <source>
        <strain evidence="12 13">MSMB2167WGS</strain>
    </source>
</reference>
<evidence type="ECO:0000256" key="6">
    <source>
        <dbReference type="ARBA" id="ARBA00022723"/>
    </source>
</evidence>
<keyword evidence="6" id="KW-0479">Metal-binding</keyword>
<dbReference type="CDD" id="cd02068">
    <property type="entry name" value="radical_SAM_B12_BD"/>
    <property type="match status" value="1"/>
</dbReference>
<comment type="cofactor">
    <cofactor evidence="1">
        <name>[4Fe-4S] cluster</name>
        <dbReference type="ChEBI" id="CHEBI:49883"/>
    </cofactor>
</comment>
<dbReference type="InterPro" id="IPR007197">
    <property type="entry name" value="rSAM"/>
</dbReference>
<evidence type="ECO:0000256" key="3">
    <source>
        <dbReference type="ARBA" id="ARBA00022603"/>
    </source>
</evidence>
<keyword evidence="2" id="KW-0963">Cytoplasm</keyword>
<dbReference type="GO" id="GO:0005829">
    <property type="term" value="C:cytosol"/>
    <property type="evidence" value="ECO:0007669"/>
    <property type="project" value="TreeGrafter"/>
</dbReference>
<evidence type="ECO:0000256" key="4">
    <source>
        <dbReference type="ARBA" id="ARBA00022679"/>
    </source>
</evidence>
<dbReference type="SUPFAM" id="SSF102114">
    <property type="entry name" value="Radical SAM enzymes"/>
    <property type="match status" value="1"/>
</dbReference>
<sequence length="597" mass="68037">MRNAPLEREYHFELDPRVTDPGRFKVAFVIFLEGDLVMSPEHLGVAYMAAVLRRAGFTCVIMEVRDDKEAALETLAAFAPDMTCFTLMSLNIVTFGSFSEQVRAHLPGTRIVCGGPAGTYAGVDVLRNCPHTDIVAVGEGEPTIFELVQRVYLNLPLDTCPGICFRGADGEPVQTPLRMMMHNLDDLPFPSRDQLELHGGKLEYIRVSTSRGCIARCTFCSAPHAGNKIQPGKGWRGRSAASVLDELTHLVDKYQFRTYDFIDSTFEDPDGRRIGKGRIREIANGILDRKLDIYYNVCMRAENWTDDDSELLQLLFESGLEKVNVGIESGTTEELALWQKRASVEDNERIIRLLREHGIYLAMGFIQFHPYSTVDTLRRNAEFLRRNNGHNLRRLTERLEIYPGTPLIGKMEHDGLLNPDYWQSLDHYGYRYQDEAVAKLALHFASLYNNDDYHERGVITDQSAVFEFETFNVVLSTFLSRTQRRFRHNPSVVELIREFRSGLHAKHKEMSEFNFAFFTSSLDTVLADRLDAEKHRRDVADVEQYFRSAIDEIRTRQLRLGRALLRAGADLSQITSTTDTRNFSISKTYTGNGTPCW</sequence>
<dbReference type="InterPro" id="IPR051198">
    <property type="entry name" value="BchE-like"/>
</dbReference>
<dbReference type="SFLD" id="SFLDS00029">
    <property type="entry name" value="Radical_SAM"/>
    <property type="match status" value="1"/>
</dbReference>
<dbReference type="GO" id="GO:0003824">
    <property type="term" value="F:catalytic activity"/>
    <property type="evidence" value="ECO:0007669"/>
    <property type="project" value="InterPro"/>
</dbReference>
<dbReference type="InterPro" id="IPR006638">
    <property type="entry name" value="Elp3/MiaA/NifB-like_rSAM"/>
</dbReference>
<dbReference type="AlphaFoldDB" id="A0A104REX5"/>
<keyword evidence="5" id="KW-0949">S-adenosyl-L-methionine</keyword>